<dbReference type="Gene3D" id="3.10.120.10">
    <property type="entry name" value="Cytochrome b5-like heme/steroid binding domain"/>
    <property type="match status" value="1"/>
</dbReference>
<evidence type="ECO:0000256" key="13">
    <source>
        <dbReference type="SAM" id="MobiDB-lite"/>
    </source>
</evidence>
<keyword evidence="8" id="KW-0479">Metal-binding</keyword>
<keyword evidence="10" id="KW-0408">Iron</keyword>
<gene>
    <name evidence="16" type="ORF">MSP1401_LOCUS7632</name>
</gene>
<evidence type="ECO:0000256" key="11">
    <source>
        <dbReference type="ARBA" id="ARBA00023063"/>
    </source>
</evidence>
<dbReference type="InterPro" id="IPR001199">
    <property type="entry name" value="Cyt_B5-like_heme/steroid-bd"/>
</dbReference>
<comment type="function">
    <text evidence="3">Nitrate reductase is a key enzyme involved in the first step of nitrate assimilation in plants, fungi and bacteria.</text>
</comment>
<proteinExistence type="inferred from homology"/>
<evidence type="ECO:0000259" key="15">
    <source>
        <dbReference type="PROSITE" id="PS51384"/>
    </source>
</evidence>
<evidence type="ECO:0000256" key="3">
    <source>
        <dbReference type="ARBA" id="ARBA00003838"/>
    </source>
</evidence>
<dbReference type="SMART" id="SM01117">
    <property type="entry name" value="Cyt-b5"/>
    <property type="match status" value="1"/>
</dbReference>
<organism evidence="16">
    <name type="scientific">Micromonas pusilla</name>
    <name type="common">Picoplanktonic green alga</name>
    <name type="synonym">Chromulina pusilla</name>
    <dbReference type="NCBI Taxonomy" id="38833"/>
    <lineage>
        <taxon>Eukaryota</taxon>
        <taxon>Viridiplantae</taxon>
        <taxon>Chlorophyta</taxon>
        <taxon>Mamiellophyceae</taxon>
        <taxon>Mamiellales</taxon>
        <taxon>Mamiellaceae</taxon>
        <taxon>Micromonas</taxon>
    </lineage>
</organism>
<dbReference type="FunFam" id="3.90.420.10:FF:000003">
    <property type="entry name" value="Nitrate reductase"/>
    <property type="match status" value="1"/>
</dbReference>
<evidence type="ECO:0000256" key="2">
    <source>
        <dbReference type="ARBA" id="ARBA00001971"/>
    </source>
</evidence>
<dbReference type="Gene3D" id="3.90.420.10">
    <property type="entry name" value="Oxidoreductase, molybdopterin-binding domain"/>
    <property type="match status" value="1"/>
</dbReference>
<dbReference type="Gene3D" id="3.40.50.80">
    <property type="entry name" value="Nucleotide-binding domain of ferredoxin-NADP reductase (FNR) module"/>
    <property type="match status" value="1"/>
</dbReference>
<dbReference type="GO" id="GO:0042128">
    <property type="term" value="P:nitrate assimilation"/>
    <property type="evidence" value="ECO:0007669"/>
    <property type="project" value="UniProtKB-KW"/>
</dbReference>
<dbReference type="SUPFAM" id="SSF56524">
    <property type="entry name" value="Oxidoreductase molybdopterin-binding domain"/>
    <property type="match status" value="1"/>
</dbReference>
<protein>
    <recommendedName>
        <fullName evidence="12">Nitrate reductase [NADH]</fullName>
    </recommendedName>
</protein>
<comment type="cofactor">
    <cofactor evidence="1">
        <name>Mo-molybdopterin</name>
        <dbReference type="ChEBI" id="CHEBI:71302"/>
    </cofactor>
</comment>
<dbReference type="PROSITE" id="PS51384">
    <property type="entry name" value="FAD_FR"/>
    <property type="match status" value="1"/>
</dbReference>
<evidence type="ECO:0000256" key="5">
    <source>
        <dbReference type="ARBA" id="ARBA00011738"/>
    </source>
</evidence>
<keyword evidence="7" id="KW-0349">Heme</keyword>
<feature type="domain" description="Cytochrome b5 heme-binding" evidence="14">
    <location>
        <begin position="565"/>
        <end position="642"/>
    </location>
</feature>
<dbReference type="Pfam" id="PF00174">
    <property type="entry name" value="Oxidored_molyb"/>
    <property type="match status" value="1"/>
</dbReference>
<dbReference type="AlphaFoldDB" id="A0A7S0D4F9"/>
<reference evidence="16" key="1">
    <citation type="submission" date="2021-01" db="EMBL/GenBank/DDBJ databases">
        <authorList>
            <person name="Corre E."/>
            <person name="Pelletier E."/>
            <person name="Niang G."/>
            <person name="Scheremetjew M."/>
            <person name="Finn R."/>
            <person name="Kale V."/>
            <person name="Holt S."/>
            <person name="Cochrane G."/>
            <person name="Meng A."/>
            <person name="Brown T."/>
            <person name="Cohen L."/>
        </authorList>
    </citation>
    <scope>NUCLEOTIDE SEQUENCE</scope>
    <source>
        <strain evidence="16">CCAC1681</strain>
    </source>
</reference>
<evidence type="ECO:0000313" key="16">
    <source>
        <dbReference type="EMBL" id="CAD8442913.1"/>
    </source>
</evidence>
<evidence type="ECO:0000256" key="1">
    <source>
        <dbReference type="ARBA" id="ARBA00001924"/>
    </source>
</evidence>
<dbReference type="EMBL" id="HBEN01009187">
    <property type="protein sequence ID" value="CAD8442913.1"/>
    <property type="molecule type" value="Transcribed_RNA"/>
</dbReference>
<dbReference type="GO" id="GO:0043546">
    <property type="term" value="F:molybdopterin cofactor binding"/>
    <property type="evidence" value="ECO:0007669"/>
    <property type="project" value="InterPro"/>
</dbReference>
<evidence type="ECO:0000256" key="8">
    <source>
        <dbReference type="ARBA" id="ARBA00022723"/>
    </source>
</evidence>
<dbReference type="PROSITE" id="PS00559">
    <property type="entry name" value="MOLYBDOPTERIN_EUK"/>
    <property type="match status" value="1"/>
</dbReference>
<evidence type="ECO:0000256" key="10">
    <source>
        <dbReference type="ARBA" id="ARBA00023004"/>
    </source>
</evidence>
<dbReference type="SUPFAM" id="SSF63380">
    <property type="entry name" value="Riboflavin synthase domain-like"/>
    <property type="match status" value="1"/>
</dbReference>
<feature type="domain" description="FAD-binding FR-type" evidence="15">
    <location>
        <begin position="727"/>
        <end position="843"/>
    </location>
</feature>
<dbReference type="PANTHER" id="PTHR19372:SF7">
    <property type="entry name" value="SULFITE OXIDASE, MITOCHONDRIAL"/>
    <property type="match status" value="1"/>
</dbReference>
<dbReference type="Gene3D" id="2.40.30.10">
    <property type="entry name" value="Translation factors"/>
    <property type="match status" value="1"/>
</dbReference>
<evidence type="ECO:0000256" key="9">
    <source>
        <dbReference type="ARBA" id="ARBA00023002"/>
    </source>
</evidence>
<dbReference type="InterPro" id="IPR000572">
    <property type="entry name" value="OxRdtase_Mopterin-bd_dom"/>
</dbReference>
<evidence type="ECO:0000259" key="14">
    <source>
        <dbReference type="PROSITE" id="PS50255"/>
    </source>
</evidence>
<dbReference type="SUPFAM" id="SSF52343">
    <property type="entry name" value="Ferredoxin reductase-like, C-terminal NADP-linked domain"/>
    <property type="match status" value="1"/>
</dbReference>
<dbReference type="PRINTS" id="PR00407">
    <property type="entry name" value="EUMOPTERIN"/>
</dbReference>
<dbReference type="Pfam" id="PF00970">
    <property type="entry name" value="FAD_binding_6"/>
    <property type="match status" value="1"/>
</dbReference>
<dbReference type="GO" id="GO:0008482">
    <property type="term" value="F:sulfite oxidase activity"/>
    <property type="evidence" value="ECO:0007669"/>
    <property type="project" value="TreeGrafter"/>
</dbReference>
<dbReference type="InterPro" id="IPR008335">
    <property type="entry name" value="Mopterin_OxRdtase_euk"/>
</dbReference>
<dbReference type="Pfam" id="PF00173">
    <property type="entry name" value="Cyt-b5"/>
    <property type="match status" value="1"/>
</dbReference>
<feature type="region of interest" description="Disordered" evidence="13">
    <location>
        <begin position="1"/>
        <end position="21"/>
    </location>
</feature>
<evidence type="ECO:0000256" key="12">
    <source>
        <dbReference type="ARBA" id="ARBA00073662"/>
    </source>
</evidence>
<dbReference type="Pfam" id="PF00175">
    <property type="entry name" value="NAD_binding_1"/>
    <property type="match status" value="1"/>
</dbReference>
<evidence type="ECO:0000256" key="4">
    <source>
        <dbReference type="ARBA" id="ARBA00006253"/>
    </source>
</evidence>
<keyword evidence="9" id="KW-0560">Oxidoreductase</keyword>
<comment type="subunit">
    <text evidence="5">Homodimer.</text>
</comment>
<dbReference type="Gene3D" id="2.60.40.650">
    <property type="match status" value="1"/>
</dbReference>
<dbReference type="InterPro" id="IPR017938">
    <property type="entry name" value="Riboflavin_synthase-like_b-brl"/>
</dbReference>
<dbReference type="InterPro" id="IPR022407">
    <property type="entry name" value="OxRdtase_Mopterin_BS"/>
</dbReference>
<dbReference type="Pfam" id="PF03404">
    <property type="entry name" value="Mo-co_dimer"/>
    <property type="match status" value="1"/>
</dbReference>
<dbReference type="GO" id="GO:0020037">
    <property type="term" value="F:heme binding"/>
    <property type="evidence" value="ECO:0007669"/>
    <property type="project" value="TreeGrafter"/>
</dbReference>
<dbReference type="InterPro" id="IPR001433">
    <property type="entry name" value="OxRdtase_FAD/NAD-bd"/>
</dbReference>
<accession>A0A7S0D4F9</accession>
<dbReference type="InterPro" id="IPR017927">
    <property type="entry name" value="FAD-bd_FR_type"/>
</dbReference>
<dbReference type="InterPro" id="IPR005066">
    <property type="entry name" value="MoCF_OxRdtse_dimer"/>
</dbReference>
<dbReference type="InterPro" id="IPR014756">
    <property type="entry name" value="Ig_E-set"/>
</dbReference>
<keyword evidence="11" id="KW-0534">Nitrate assimilation</keyword>
<dbReference type="InterPro" id="IPR036400">
    <property type="entry name" value="Cyt_B5-like_heme/steroid_sf"/>
</dbReference>
<dbReference type="GO" id="GO:0030151">
    <property type="term" value="F:molybdenum ion binding"/>
    <property type="evidence" value="ECO:0007669"/>
    <property type="project" value="InterPro"/>
</dbReference>
<evidence type="ECO:0000256" key="6">
    <source>
        <dbReference type="ARBA" id="ARBA00022505"/>
    </source>
</evidence>
<comment type="similarity">
    <text evidence="4">Belongs to the nitrate reductase family.</text>
</comment>
<dbReference type="InterPro" id="IPR039261">
    <property type="entry name" value="FNR_nucleotide-bd"/>
</dbReference>
<dbReference type="SUPFAM" id="SSF81296">
    <property type="entry name" value="E set domains"/>
    <property type="match status" value="1"/>
</dbReference>
<keyword evidence="6" id="KW-0500">Molybdenum</keyword>
<dbReference type="InterPro" id="IPR036374">
    <property type="entry name" value="OxRdtase_Mopterin-bd_sf"/>
</dbReference>
<dbReference type="GO" id="GO:0006790">
    <property type="term" value="P:sulfur compound metabolic process"/>
    <property type="evidence" value="ECO:0007669"/>
    <property type="project" value="TreeGrafter"/>
</dbReference>
<evidence type="ECO:0000256" key="7">
    <source>
        <dbReference type="ARBA" id="ARBA00022617"/>
    </source>
</evidence>
<dbReference type="PANTHER" id="PTHR19372">
    <property type="entry name" value="SULFITE REDUCTASE"/>
    <property type="match status" value="1"/>
</dbReference>
<name>A0A7S0D4F9_MICPS</name>
<dbReference type="InterPro" id="IPR008333">
    <property type="entry name" value="Cbr1-like_FAD-bd_dom"/>
</dbReference>
<sequence length="990" mass="108803">MSRVADVSRASTEPAHGRGKNVPAMLGQGVFAVAAVKRALEALRGDQSSEARRASKVTVPMDETQFLKELFRCGGDRRALIEHEADEVDPRDAKTPDAWVPRHKDLIRLTGIHPFNVEPHLTDLMNAGPITPAPLHLVRNHGAVPKLDWDTHKVTIGGLVDKKLTLSMDQLARMKSITTPVLVVCAGNRRKEQNMRRQTIGFNWGAAGLSNSLWTGVPLHVLLKQCGVTEVTAERQYVCFTGPEGELPKGKDGSYGTSIPLAKALDPAQDVMIAYAQNGEKLRPDHGFPVRVIIPGYIGGRMIKWLCKIEVTSEPSDNFYHFRDNRIMPPHVTSELAEAEGWWEKPEYIFNELNINSAISSPAHDEKVAAFPGETYTVKGYAYTGGGRAITRVEVSIDGGHNWRLAKHELPCGLTMYGKSWCWAHWSYELPCEELANCEELMCRAWDEGNNTQPRDLTWNLMGMGNNPWFRIKTHVSSAGPGGERWVKCEHPTEPASKPGGWMGSTAGAWNLRVDSMTTLRGGEETPIPENQAEQTAARLADGAPVEEAPAAAPAAGYVPPPPGATLISMAEVEKHDTEDDCWIVVKGKVYDVNKYLAEGLHPGGNASITMNAGVDSTEDFEAVHSAKAWKQLEEFVIGYLDPKDDPNAAAAATESTAQVTLSAAPIKNKVPRATGPVNLLQYALDHPEMYGDTLVGEKAEAAAFDRMWAGARAEVPADAPVSLNPKKWVPLQVDAKVPLSHDTILLRLKLDSAKHQCGLPVGYHVYLRGEKNGEPGAKKVMRAYTPSSLNGTLGFVEFVIKVYFPNDHKDYPEGGALTRYLNEVNVGDFVDAKGPAGEIKYDGRGALWVHGRKKKVQRITMLAGGTGVAPMLQMIVAILSDPEDETEIRFLFANKSEKDILLRYTLDRLQAEHPKRFQVHYTISRHDETWSGLRGRVTQQMISETCFTAGYAENKRTVALLCGPPLFETETCVPALKALGYAAEDIVRY</sequence>
<dbReference type="PROSITE" id="PS50255">
    <property type="entry name" value="CYTOCHROME_B5_2"/>
    <property type="match status" value="1"/>
</dbReference>
<comment type="cofactor">
    <cofactor evidence="2">
        <name>heme</name>
        <dbReference type="ChEBI" id="CHEBI:30413"/>
    </cofactor>
</comment>
<dbReference type="SUPFAM" id="SSF55856">
    <property type="entry name" value="Cytochrome b5-like heme/steroid binding domain"/>
    <property type="match status" value="1"/>
</dbReference>
<dbReference type="CDD" id="cd06183">
    <property type="entry name" value="cyt_b5_reduct_like"/>
    <property type="match status" value="1"/>
</dbReference>
<dbReference type="PRINTS" id="PR00406">
    <property type="entry name" value="CYTB5RDTASE"/>
</dbReference>